<proteinExistence type="predicted"/>
<keyword evidence="2" id="KW-0812">Transmembrane</keyword>
<evidence type="ECO:0000313" key="3">
    <source>
        <dbReference type="EMBL" id="SMD67970.1"/>
    </source>
</evidence>
<gene>
    <name evidence="3" type="ORF">BACERE00185_00278</name>
</gene>
<evidence type="ECO:0000256" key="1">
    <source>
        <dbReference type="SAM" id="Coils"/>
    </source>
</evidence>
<feature type="coiled-coil region" evidence="1">
    <location>
        <begin position="26"/>
        <end position="53"/>
    </location>
</feature>
<dbReference type="EMBL" id="FWZD01000024">
    <property type="protein sequence ID" value="SMD67970.1"/>
    <property type="molecule type" value="Genomic_DNA"/>
</dbReference>
<sequence>MHWLDFLIGFCVGSLFGIIFCSLQEKKRERKRNREIEISLRKEMEQLKTMKEEKGWSNDKDY</sequence>
<evidence type="ECO:0000313" key="4">
    <source>
        <dbReference type="Proteomes" id="UP000194439"/>
    </source>
</evidence>
<reference evidence="4" key="1">
    <citation type="submission" date="2017-04" db="EMBL/GenBank/DDBJ databases">
        <authorList>
            <person name="Criscuolo A."/>
        </authorList>
    </citation>
    <scope>NUCLEOTIDE SEQUENCE [LARGE SCALE GENOMIC DNA]</scope>
</reference>
<evidence type="ECO:0000256" key="2">
    <source>
        <dbReference type="SAM" id="Phobius"/>
    </source>
</evidence>
<dbReference type="RefSeq" id="WP_072770133.1">
    <property type="nucleotide sequence ID" value="NZ_FWZD01000024.1"/>
</dbReference>
<protein>
    <submittedName>
        <fullName evidence="3">Uncharacterized protein</fullName>
    </submittedName>
</protein>
<keyword evidence="2" id="KW-0472">Membrane</keyword>
<keyword evidence="2" id="KW-1133">Transmembrane helix</keyword>
<dbReference type="AlphaFoldDB" id="A0A1Y5YX33"/>
<keyword evidence="1" id="KW-0175">Coiled coil</keyword>
<organism evidence="3 4">
    <name type="scientific">Bacillus mobilis</name>
    <dbReference type="NCBI Taxonomy" id="2026190"/>
    <lineage>
        <taxon>Bacteria</taxon>
        <taxon>Bacillati</taxon>
        <taxon>Bacillota</taxon>
        <taxon>Bacilli</taxon>
        <taxon>Bacillales</taxon>
        <taxon>Bacillaceae</taxon>
        <taxon>Bacillus</taxon>
        <taxon>Bacillus cereus group</taxon>
    </lineage>
</organism>
<name>A0A1Y5YX33_9BACI</name>
<dbReference type="Proteomes" id="UP000194439">
    <property type="component" value="Unassembled WGS sequence"/>
</dbReference>
<accession>A0A1Y5YX33</accession>
<feature type="transmembrane region" description="Helical" evidence="2">
    <location>
        <begin position="6"/>
        <end position="23"/>
    </location>
</feature>